<name>A0AAV6VPS7_9ARAC</name>
<gene>
    <name evidence="1" type="ORF">JTE90_007111</name>
</gene>
<evidence type="ECO:0000313" key="2">
    <source>
        <dbReference type="Proteomes" id="UP000827092"/>
    </source>
</evidence>
<dbReference type="AlphaFoldDB" id="A0AAV6VPS7"/>
<accession>A0AAV6VPS7</accession>
<keyword evidence="2" id="KW-1185">Reference proteome</keyword>
<reference evidence="1 2" key="1">
    <citation type="journal article" date="2022" name="Nat. Ecol. Evol.">
        <title>A masculinizing supergene underlies an exaggerated male reproductive morph in a spider.</title>
        <authorList>
            <person name="Hendrickx F."/>
            <person name="De Corte Z."/>
            <person name="Sonet G."/>
            <person name="Van Belleghem S.M."/>
            <person name="Kostlbacher S."/>
            <person name="Vangestel C."/>
        </authorList>
    </citation>
    <scope>NUCLEOTIDE SEQUENCE [LARGE SCALE GENOMIC DNA]</scope>
    <source>
        <strain evidence="1">W744_W776</strain>
    </source>
</reference>
<protein>
    <submittedName>
        <fullName evidence="1">Uncharacterized protein</fullName>
    </submittedName>
</protein>
<comment type="caution">
    <text evidence="1">The sequence shown here is derived from an EMBL/GenBank/DDBJ whole genome shotgun (WGS) entry which is preliminary data.</text>
</comment>
<sequence>MLAVSVEYFQFVLSLVHFGNFNRLIQTAIKSNVGSTCFIRLTLPGIKLELQQILQDFNRLHQARLSSSTRRRTSSFTEAVPSH</sequence>
<dbReference type="Proteomes" id="UP000827092">
    <property type="component" value="Unassembled WGS sequence"/>
</dbReference>
<dbReference type="EMBL" id="JAFNEN010000035">
    <property type="protein sequence ID" value="KAG8198807.1"/>
    <property type="molecule type" value="Genomic_DNA"/>
</dbReference>
<proteinExistence type="predicted"/>
<evidence type="ECO:0000313" key="1">
    <source>
        <dbReference type="EMBL" id="KAG8198807.1"/>
    </source>
</evidence>
<organism evidence="1 2">
    <name type="scientific">Oedothorax gibbosus</name>
    <dbReference type="NCBI Taxonomy" id="931172"/>
    <lineage>
        <taxon>Eukaryota</taxon>
        <taxon>Metazoa</taxon>
        <taxon>Ecdysozoa</taxon>
        <taxon>Arthropoda</taxon>
        <taxon>Chelicerata</taxon>
        <taxon>Arachnida</taxon>
        <taxon>Araneae</taxon>
        <taxon>Araneomorphae</taxon>
        <taxon>Entelegynae</taxon>
        <taxon>Araneoidea</taxon>
        <taxon>Linyphiidae</taxon>
        <taxon>Erigoninae</taxon>
        <taxon>Oedothorax</taxon>
    </lineage>
</organism>